<reference evidence="3" key="1">
    <citation type="journal article" date="2014" name="Front. Microbiol.">
        <title>High frequency of phylogenetically diverse reductive dehalogenase-homologous genes in deep subseafloor sedimentary metagenomes.</title>
        <authorList>
            <person name="Kawai M."/>
            <person name="Futagami T."/>
            <person name="Toyoda A."/>
            <person name="Takaki Y."/>
            <person name="Nishi S."/>
            <person name="Hori S."/>
            <person name="Arai W."/>
            <person name="Tsubouchi T."/>
            <person name="Morono Y."/>
            <person name="Uchiyama I."/>
            <person name="Ito T."/>
            <person name="Fujiyama A."/>
            <person name="Inagaki F."/>
            <person name="Takami H."/>
        </authorList>
    </citation>
    <scope>NUCLEOTIDE SEQUENCE</scope>
    <source>
        <strain evidence="3">Expedition CK06-06</strain>
    </source>
</reference>
<dbReference type="Pfam" id="PF00374">
    <property type="entry name" value="NiFeSe_Hases"/>
    <property type="match status" value="1"/>
</dbReference>
<dbReference type="GO" id="GO:0008901">
    <property type="term" value="F:ferredoxin hydrogenase activity"/>
    <property type="evidence" value="ECO:0007669"/>
    <property type="project" value="InterPro"/>
</dbReference>
<dbReference type="AlphaFoldDB" id="X0V4J1"/>
<keyword evidence="2" id="KW-1133">Transmembrane helix</keyword>
<evidence type="ECO:0000256" key="1">
    <source>
        <dbReference type="ARBA" id="ARBA00023002"/>
    </source>
</evidence>
<evidence type="ECO:0000256" key="2">
    <source>
        <dbReference type="SAM" id="Phobius"/>
    </source>
</evidence>
<dbReference type="InterPro" id="IPR018194">
    <property type="entry name" value="Ni-dep_hyd_lsu_Ni_BS"/>
</dbReference>
<dbReference type="GO" id="GO:0016151">
    <property type="term" value="F:nickel cation binding"/>
    <property type="evidence" value="ECO:0007669"/>
    <property type="project" value="InterPro"/>
</dbReference>
<dbReference type="GO" id="GO:0048038">
    <property type="term" value="F:quinone binding"/>
    <property type="evidence" value="ECO:0007669"/>
    <property type="project" value="InterPro"/>
</dbReference>
<evidence type="ECO:0000313" key="3">
    <source>
        <dbReference type="EMBL" id="GAG13084.1"/>
    </source>
</evidence>
<name>X0V4J1_9ZZZZ</name>
<accession>X0V4J1</accession>
<proteinExistence type="predicted"/>
<feature type="non-terminal residue" evidence="3">
    <location>
        <position position="168"/>
    </location>
</feature>
<dbReference type="GO" id="GO:0051287">
    <property type="term" value="F:NAD binding"/>
    <property type="evidence" value="ECO:0007669"/>
    <property type="project" value="InterPro"/>
</dbReference>
<dbReference type="PROSITE" id="PS00507">
    <property type="entry name" value="NI_HGENASE_L_1"/>
    <property type="match status" value="1"/>
</dbReference>
<dbReference type="Gene3D" id="1.10.645.10">
    <property type="entry name" value="Cytochrome-c3 Hydrogenase, chain B"/>
    <property type="match status" value="1"/>
</dbReference>
<organism evidence="3">
    <name type="scientific">marine sediment metagenome</name>
    <dbReference type="NCBI Taxonomy" id="412755"/>
    <lineage>
        <taxon>unclassified sequences</taxon>
        <taxon>metagenomes</taxon>
        <taxon>ecological metagenomes</taxon>
    </lineage>
</organism>
<keyword evidence="1" id="KW-0560">Oxidoreductase</keyword>
<dbReference type="InterPro" id="IPR001501">
    <property type="entry name" value="Ni-dep_hyd_lsu"/>
</dbReference>
<dbReference type="EMBL" id="BARS01023618">
    <property type="protein sequence ID" value="GAG13084.1"/>
    <property type="molecule type" value="Genomic_DNA"/>
</dbReference>
<dbReference type="GO" id="GO:0016651">
    <property type="term" value="F:oxidoreductase activity, acting on NAD(P)H"/>
    <property type="evidence" value="ECO:0007669"/>
    <property type="project" value="InterPro"/>
</dbReference>
<gene>
    <name evidence="3" type="ORF">S01H1_37597</name>
</gene>
<sequence>MSRITIPIGPQHPLLKEPLSLVLEATGERIVSASMRIGYVHRGIERLCQRRSYVQNVHLFERVCGICSQVHTTAYCQAVEALLGLEIPPRAAYIRVLMCELERMHSHLLWLGVLAEAIGFTTIFMYAWRDREIILDLMEELSGGRVSHSANIIGGVRIGVSSEQVRLL</sequence>
<protein>
    <submittedName>
        <fullName evidence="3">Uncharacterized protein</fullName>
    </submittedName>
</protein>
<comment type="caution">
    <text evidence="3">The sequence shown here is derived from an EMBL/GenBank/DDBJ whole genome shotgun (WGS) entry which is preliminary data.</text>
</comment>
<dbReference type="SUPFAM" id="SSF56762">
    <property type="entry name" value="HydB/Nqo4-like"/>
    <property type="match status" value="1"/>
</dbReference>
<dbReference type="PANTHER" id="PTHR43485:SF1">
    <property type="entry name" value="FORMATE HYDROGENLYASE SUBUNIT 5-RELATED"/>
    <property type="match status" value="1"/>
</dbReference>
<feature type="transmembrane region" description="Helical" evidence="2">
    <location>
        <begin position="108"/>
        <end position="128"/>
    </location>
</feature>
<keyword evidence="2" id="KW-0812">Transmembrane</keyword>
<dbReference type="InterPro" id="IPR052197">
    <property type="entry name" value="ComplexI_49kDa-like"/>
</dbReference>
<dbReference type="InterPro" id="IPR029014">
    <property type="entry name" value="NiFe-Hase_large"/>
</dbReference>
<dbReference type="PANTHER" id="PTHR43485">
    <property type="entry name" value="HYDROGENASE-4 COMPONENT G"/>
    <property type="match status" value="1"/>
</dbReference>
<keyword evidence="2" id="KW-0472">Membrane</keyword>